<comment type="caution">
    <text evidence="2">The sequence shown here is derived from an EMBL/GenBank/DDBJ whole genome shotgun (WGS) entry which is preliminary data.</text>
</comment>
<organism evidence="2 3">
    <name type="scientific">Reticulomyxa filosa</name>
    <dbReference type="NCBI Taxonomy" id="46433"/>
    <lineage>
        <taxon>Eukaryota</taxon>
        <taxon>Sar</taxon>
        <taxon>Rhizaria</taxon>
        <taxon>Retaria</taxon>
        <taxon>Foraminifera</taxon>
        <taxon>Monothalamids</taxon>
        <taxon>Reticulomyxidae</taxon>
        <taxon>Reticulomyxa</taxon>
    </lineage>
</organism>
<reference evidence="2 3" key="1">
    <citation type="journal article" date="2013" name="Curr. Biol.">
        <title>The Genome of the Foraminiferan Reticulomyxa filosa.</title>
        <authorList>
            <person name="Glockner G."/>
            <person name="Hulsmann N."/>
            <person name="Schleicher M."/>
            <person name="Noegel A.A."/>
            <person name="Eichinger L."/>
            <person name="Gallinger C."/>
            <person name="Pawlowski J."/>
            <person name="Sierra R."/>
            <person name="Euteneuer U."/>
            <person name="Pillet L."/>
            <person name="Moustafa A."/>
            <person name="Platzer M."/>
            <person name="Groth M."/>
            <person name="Szafranski K."/>
            <person name="Schliwa M."/>
        </authorList>
    </citation>
    <scope>NUCLEOTIDE SEQUENCE [LARGE SCALE GENOMIC DNA]</scope>
</reference>
<gene>
    <name evidence="2" type="ORF">RFI_02782</name>
</gene>
<feature type="region of interest" description="Disordered" evidence="1">
    <location>
        <begin position="25"/>
        <end position="122"/>
    </location>
</feature>
<accession>X6P8B2</accession>
<evidence type="ECO:0000313" key="2">
    <source>
        <dbReference type="EMBL" id="ETO34314.1"/>
    </source>
</evidence>
<evidence type="ECO:0000313" key="3">
    <source>
        <dbReference type="Proteomes" id="UP000023152"/>
    </source>
</evidence>
<feature type="non-terminal residue" evidence="2">
    <location>
        <position position="1"/>
    </location>
</feature>
<dbReference type="Proteomes" id="UP000023152">
    <property type="component" value="Unassembled WGS sequence"/>
</dbReference>
<feature type="compositionally biased region" description="Polar residues" evidence="1">
    <location>
        <begin position="47"/>
        <end position="64"/>
    </location>
</feature>
<keyword evidence="3" id="KW-1185">Reference proteome</keyword>
<evidence type="ECO:0000256" key="1">
    <source>
        <dbReference type="SAM" id="MobiDB-lite"/>
    </source>
</evidence>
<dbReference type="AlphaFoldDB" id="X6P8B2"/>
<feature type="compositionally biased region" description="Basic and acidic residues" evidence="1">
    <location>
        <begin position="25"/>
        <end position="38"/>
    </location>
</feature>
<sequence length="155" mass="17113">RNASNSGKILHISCCRYFFVDILSEKKGDPNTEAREESSSAEDMYSQKDNGVNTDQNSAESPSSDDPIKTDQVPAKDAREDSIQSDLYKKPTQPTLDTPNDAASVVSLSTNPQDQTSTVGPENHRDTQAVLLPLQKVFEKLLLIIVISSFFFTPF</sequence>
<dbReference type="EMBL" id="ASPP01002681">
    <property type="protein sequence ID" value="ETO34314.1"/>
    <property type="molecule type" value="Genomic_DNA"/>
</dbReference>
<proteinExistence type="predicted"/>
<protein>
    <submittedName>
        <fullName evidence="2">Uncharacterized protein</fullName>
    </submittedName>
</protein>
<feature type="compositionally biased region" description="Polar residues" evidence="1">
    <location>
        <begin position="106"/>
        <end position="120"/>
    </location>
</feature>
<feature type="compositionally biased region" description="Basic and acidic residues" evidence="1">
    <location>
        <begin position="66"/>
        <end position="82"/>
    </location>
</feature>
<name>X6P8B2_RETFI</name>